<sequence>MHICRRFAGKALKIIPYMTLPQSCILKKVSPQTSSVGCPSGGQGMQWILK</sequence>
<proteinExistence type="predicted"/>
<name>A0A8S5TKH1_9CAUD</name>
<organism evidence="1">
    <name type="scientific">Podoviridae sp. ctz6O13</name>
    <dbReference type="NCBI Taxonomy" id="2827757"/>
    <lineage>
        <taxon>Viruses</taxon>
        <taxon>Duplodnaviria</taxon>
        <taxon>Heunggongvirae</taxon>
        <taxon>Uroviricota</taxon>
        <taxon>Caudoviricetes</taxon>
    </lineage>
</organism>
<evidence type="ECO:0000313" key="1">
    <source>
        <dbReference type="EMBL" id="DAF63673.1"/>
    </source>
</evidence>
<dbReference type="EMBL" id="BK032843">
    <property type="protein sequence ID" value="DAF63673.1"/>
    <property type="molecule type" value="Genomic_DNA"/>
</dbReference>
<accession>A0A8S5TKH1</accession>
<protein>
    <submittedName>
        <fullName evidence="1">Uncharacterized protein</fullName>
    </submittedName>
</protein>
<reference evidence="1" key="1">
    <citation type="journal article" date="2021" name="Proc. Natl. Acad. Sci. U.S.A.">
        <title>A Catalog of Tens of Thousands of Viruses from Human Metagenomes Reveals Hidden Associations with Chronic Diseases.</title>
        <authorList>
            <person name="Tisza M.J."/>
            <person name="Buck C.B."/>
        </authorList>
    </citation>
    <scope>NUCLEOTIDE SEQUENCE</scope>
    <source>
        <strain evidence="1">Ctz6O13</strain>
    </source>
</reference>